<dbReference type="SUPFAM" id="SSF54862">
    <property type="entry name" value="4Fe-4S ferredoxins"/>
    <property type="match status" value="1"/>
</dbReference>
<evidence type="ECO:0000256" key="4">
    <source>
        <dbReference type="ARBA" id="ARBA00022982"/>
    </source>
</evidence>
<keyword evidence="5" id="KW-0408">Iron</keyword>
<evidence type="ECO:0000256" key="6">
    <source>
        <dbReference type="ARBA" id="ARBA00023014"/>
    </source>
</evidence>
<keyword evidence="7" id="KW-0812">Transmembrane</keyword>
<evidence type="ECO:0000256" key="5">
    <source>
        <dbReference type="ARBA" id="ARBA00023004"/>
    </source>
</evidence>
<keyword evidence="7" id="KW-1133">Transmembrane helix</keyword>
<evidence type="ECO:0000256" key="2">
    <source>
        <dbReference type="ARBA" id="ARBA00022485"/>
    </source>
</evidence>
<keyword evidence="7" id="KW-0472">Membrane</keyword>
<protein>
    <submittedName>
        <fullName evidence="9">Cytochrome c oxidase accessory protein CcoG</fullName>
    </submittedName>
</protein>
<comment type="caution">
    <text evidence="9">The sequence shown here is derived from an EMBL/GenBank/DDBJ whole genome shotgun (WGS) entry which is preliminary data.</text>
</comment>
<dbReference type="InterPro" id="IPR051684">
    <property type="entry name" value="Electron_Trans/Redox"/>
</dbReference>
<dbReference type="PROSITE" id="PS00198">
    <property type="entry name" value="4FE4S_FER_1"/>
    <property type="match status" value="1"/>
</dbReference>
<proteinExistence type="predicted"/>
<dbReference type="InterPro" id="IPR032879">
    <property type="entry name" value="FixG_C"/>
</dbReference>
<dbReference type="EMBL" id="NHRY01000260">
    <property type="protein sequence ID" value="PPQ27387.1"/>
    <property type="molecule type" value="Genomic_DNA"/>
</dbReference>
<dbReference type="NCBIfam" id="TIGR02745">
    <property type="entry name" value="ccoG_rdxA_fixG"/>
    <property type="match status" value="1"/>
</dbReference>
<dbReference type="AlphaFoldDB" id="A0A2S6MYF1"/>
<evidence type="ECO:0000313" key="10">
    <source>
        <dbReference type="Proteomes" id="UP000239724"/>
    </source>
</evidence>
<dbReference type="GO" id="GO:0046872">
    <property type="term" value="F:metal ion binding"/>
    <property type="evidence" value="ECO:0007669"/>
    <property type="project" value="UniProtKB-KW"/>
</dbReference>
<dbReference type="InterPro" id="IPR017900">
    <property type="entry name" value="4Fe4S_Fe_S_CS"/>
</dbReference>
<keyword evidence="4" id="KW-0249">Electron transport</keyword>
<gene>
    <name evidence="9" type="ORF">CCS01_27585</name>
</gene>
<dbReference type="Pfam" id="PF13746">
    <property type="entry name" value="Fer4_18"/>
    <property type="match status" value="1"/>
</dbReference>
<dbReference type="Proteomes" id="UP000239724">
    <property type="component" value="Unassembled WGS sequence"/>
</dbReference>
<feature type="transmembrane region" description="Helical" evidence="7">
    <location>
        <begin position="56"/>
        <end position="77"/>
    </location>
</feature>
<accession>A0A2S6MYF1</accession>
<dbReference type="Gene3D" id="2.60.40.10">
    <property type="entry name" value="Immunoglobulins"/>
    <property type="match status" value="1"/>
</dbReference>
<dbReference type="Pfam" id="PF11614">
    <property type="entry name" value="FixG_C"/>
    <property type="match status" value="1"/>
</dbReference>
<reference evidence="9 10" key="1">
    <citation type="journal article" date="2018" name="Arch. Microbiol.">
        <title>New insights into the metabolic potential of the phototrophic purple bacterium Rhodopila globiformis DSM 161(T) from its draft genome sequence and evidence for a vanadium-dependent nitrogenase.</title>
        <authorList>
            <person name="Imhoff J.F."/>
            <person name="Rahn T."/>
            <person name="Kunzel S."/>
            <person name="Neulinger S.C."/>
        </authorList>
    </citation>
    <scope>NUCLEOTIDE SEQUENCE [LARGE SCALE GENOMIC DNA]</scope>
    <source>
        <strain evidence="9 10">DSM 161</strain>
    </source>
</reference>
<dbReference type="PANTHER" id="PTHR30176:SF3">
    <property type="entry name" value="FERREDOXIN-TYPE PROTEIN NAPH"/>
    <property type="match status" value="1"/>
</dbReference>
<dbReference type="InterPro" id="IPR017896">
    <property type="entry name" value="4Fe4S_Fe-S-bd"/>
</dbReference>
<dbReference type="OrthoDB" id="9811700at2"/>
<name>A0A2S6MYF1_RHOGL</name>
<feature type="domain" description="4Fe-4S ferredoxin-type" evidence="8">
    <location>
        <begin position="224"/>
        <end position="254"/>
    </location>
</feature>
<dbReference type="Pfam" id="PF12801">
    <property type="entry name" value="Fer4_5"/>
    <property type="match status" value="1"/>
</dbReference>
<dbReference type="GO" id="GO:0005886">
    <property type="term" value="C:plasma membrane"/>
    <property type="evidence" value="ECO:0007669"/>
    <property type="project" value="TreeGrafter"/>
</dbReference>
<evidence type="ECO:0000256" key="7">
    <source>
        <dbReference type="SAM" id="Phobius"/>
    </source>
</evidence>
<evidence type="ECO:0000259" key="8">
    <source>
        <dbReference type="PROSITE" id="PS51379"/>
    </source>
</evidence>
<evidence type="ECO:0000256" key="3">
    <source>
        <dbReference type="ARBA" id="ARBA00022723"/>
    </source>
</evidence>
<dbReference type="InterPro" id="IPR013783">
    <property type="entry name" value="Ig-like_fold"/>
</dbReference>
<dbReference type="PROSITE" id="PS51379">
    <property type="entry name" value="4FE4S_FER_2"/>
    <property type="match status" value="1"/>
</dbReference>
<organism evidence="9 10">
    <name type="scientific">Rhodopila globiformis</name>
    <name type="common">Rhodopseudomonas globiformis</name>
    <dbReference type="NCBI Taxonomy" id="1071"/>
    <lineage>
        <taxon>Bacteria</taxon>
        <taxon>Pseudomonadati</taxon>
        <taxon>Pseudomonadota</taxon>
        <taxon>Alphaproteobacteria</taxon>
        <taxon>Acetobacterales</taxon>
        <taxon>Acetobacteraceae</taxon>
        <taxon>Rhodopila</taxon>
    </lineage>
</organism>
<sequence>MRRIKWAVLIACLAVYYVLPWVRWYRGPNQPGQAVLLDISTERFYFFNLELWPQDIWLLAGLLILGAVLLFLVTSLVGRVWCGYTCPQTVWTDLFMWIEKEIEGDRNERMARDAAPLTADTIWKKTLKHGIWLAIAFWTGGAWIMYYTDAPTVAVDFWTGSAATPVYFFTGLFTLTTYLLAGWAREQVCTYMCPWPRFQSAMLDDQSFTVTYQAWRGEPRARGKRVEGGPQRGDCVDCGMCVAACPTGIDIRDGIQLECINCGLCMDACDHVMARTGQAKGLITWDTLARQAAKKAGKKEPIRILRPRTMIYLTAMTAAVIVMSTALMMRSTLGLSVQRDRAPLFVMLADGSLRNGYTVKISNKTQTNAPYDLSITGLPGAKMVVAEGDPKPQTVLRVLGSSDGVETLRVLVTARPAELSNGAQPVDFILRDTATGAQTVYHSTFMGPAGYAGGR</sequence>
<keyword evidence="2" id="KW-0004">4Fe-4S</keyword>
<evidence type="ECO:0000256" key="1">
    <source>
        <dbReference type="ARBA" id="ARBA00022448"/>
    </source>
</evidence>
<evidence type="ECO:0000313" key="9">
    <source>
        <dbReference type="EMBL" id="PPQ27387.1"/>
    </source>
</evidence>
<keyword evidence="3" id="KW-0479">Metal-binding</keyword>
<feature type="transmembrane region" description="Helical" evidence="7">
    <location>
        <begin position="130"/>
        <end position="146"/>
    </location>
</feature>
<feature type="transmembrane region" description="Helical" evidence="7">
    <location>
        <begin position="309"/>
        <end position="329"/>
    </location>
</feature>
<feature type="transmembrane region" description="Helical" evidence="7">
    <location>
        <begin position="166"/>
        <end position="184"/>
    </location>
</feature>
<keyword evidence="1" id="KW-0813">Transport</keyword>
<keyword evidence="10" id="KW-1185">Reference proteome</keyword>
<dbReference type="InterPro" id="IPR014116">
    <property type="entry name" value="Cyt_c_oxidase_cbb3_FixG"/>
</dbReference>
<keyword evidence="6" id="KW-0411">Iron-sulfur</keyword>
<dbReference type="PANTHER" id="PTHR30176">
    <property type="entry name" value="FERREDOXIN-TYPE PROTEIN NAPH"/>
    <property type="match status" value="1"/>
</dbReference>
<dbReference type="GO" id="GO:0051539">
    <property type="term" value="F:4 iron, 4 sulfur cluster binding"/>
    <property type="evidence" value="ECO:0007669"/>
    <property type="project" value="UniProtKB-KW"/>
</dbReference>